<dbReference type="InterPro" id="IPR007853">
    <property type="entry name" value="Znf_DNL-typ"/>
</dbReference>
<sequence length="166" mass="18089">MSQVLRRAVSMSRQVCRSMQPVVGPGAVGVRPCSRPLATARRCYTIVPTDKDSEGEGQTLHNIAAKQNLTTEAEQQLGGPGMGTKDADMAAMFTCGVCETRVMKMFTRHSYENGVVIVQCPGCKNNHVLADNLGWFGEEKNVEEILQAKGEKVFRAKMENGDIVIA</sequence>
<dbReference type="GO" id="GO:0008270">
    <property type="term" value="F:zinc ion binding"/>
    <property type="evidence" value="ECO:0007669"/>
    <property type="project" value="UniProtKB-KW"/>
</dbReference>
<evidence type="ECO:0000256" key="4">
    <source>
        <dbReference type="PROSITE-ProRule" id="PRU00834"/>
    </source>
</evidence>
<dbReference type="Pfam" id="PF05180">
    <property type="entry name" value="zf-DNL"/>
    <property type="match status" value="1"/>
</dbReference>
<evidence type="ECO:0000256" key="1">
    <source>
        <dbReference type="ARBA" id="ARBA00022723"/>
    </source>
</evidence>
<accession>A0A7S4GFX4</accession>
<keyword evidence="3" id="KW-0862">Zinc</keyword>
<dbReference type="AlphaFoldDB" id="A0A7S4GFX4"/>
<proteinExistence type="predicted"/>
<evidence type="ECO:0000259" key="5">
    <source>
        <dbReference type="PROSITE" id="PS51501"/>
    </source>
</evidence>
<dbReference type="GO" id="GO:0006457">
    <property type="term" value="P:protein folding"/>
    <property type="evidence" value="ECO:0007669"/>
    <property type="project" value="TreeGrafter"/>
</dbReference>
<gene>
    <name evidence="6" type="ORF">EGYM00163_LOCUS47108</name>
</gene>
<reference evidence="6" key="1">
    <citation type="submission" date="2021-01" db="EMBL/GenBank/DDBJ databases">
        <authorList>
            <person name="Corre E."/>
            <person name="Pelletier E."/>
            <person name="Niang G."/>
            <person name="Scheremetjew M."/>
            <person name="Finn R."/>
            <person name="Kale V."/>
            <person name="Holt S."/>
            <person name="Cochrane G."/>
            <person name="Meng A."/>
            <person name="Brown T."/>
            <person name="Cohen L."/>
        </authorList>
    </citation>
    <scope>NUCLEOTIDE SEQUENCE</scope>
    <source>
        <strain evidence="6">CCMP1594</strain>
    </source>
</reference>
<dbReference type="PANTHER" id="PTHR20922:SF13">
    <property type="entry name" value="DNL-TYPE ZINC FINGER PROTEIN"/>
    <property type="match status" value="1"/>
</dbReference>
<feature type="domain" description="DNL-type" evidence="5">
    <location>
        <begin position="84"/>
        <end position="166"/>
    </location>
</feature>
<dbReference type="GO" id="GO:0050821">
    <property type="term" value="P:protein stabilization"/>
    <property type="evidence" value="ECO:0007669"/>
    <property type="project" value="TreeGrafter"/>
</dbReference>
<keyword evidence="2 4" id="KW-0863">Zinc-finger</keyword>
<evidence type="ECO:0000256" key="3">
    <source>
        <dbReference type="ARBA" id="ARBA00022833"/>
    </source>
</evidence>
<dbReference type="InterPro" id="IPR024158">
    <property type="entry name" value="Mt_import_TIM15"/>
</dbReference>
<dbReference type="GO" id="GO:0030150">
    <property type="term" value="P:protein import into mitochondrial matrix"/>
    <property type="evidence" value="ECO:0007669"/>
    <property type="project" value="TreeGrafter"/>
</dbReference>
<evidence type="ECO:0000256" key="2">
    <source>
        <dbReference type="ARBA" id="ARBA00022771"/>
    </source>
</evidence>
<evidence type="ECO:0000313" key="6">
    <source>
        <dbReference type="EMBL" id="CAE0835755.1"/>
    </source>
</evidence>
<dbReference type="EMBL" id="HBJA01136988">
    <property type="protein sequence ID" value="CAE0835755.1"/>
    <property type="molecule type" value="Transcribed_RNA"/>
</dbReference>
<dbReference type="GO" id="GO:0005739">
    <property type="term" value="C:mitochondrion"/>
    <property type="evidence" value="ECO:0007669"/>
    <property type="project" value="TreeGrafter"/>
</dbReference>
<keyword evidence="1" id="KW-0479">Metal-binding</keyword>
<name>A0A7S4GFX4_9EUGL</name>
<organism evidence="6">
    <name type="scientific">Eutreptiella gymnastica</name>
    <dbReference type="NCBI Taxonomy" id="73025"/>
    <lineage>
        <taxon>Eukaryota</taxon>
        <taxon>Discoba</taxon>
        <taxon>Euglenozoa</taxon>
        <taxon>Euglenida</taxon>
        <taxon>Spirocuta</taxon>
        <taxon>Euglenophyceae</taxon>
        <taxon>Eutreptiales</taxon>
        <taxon>Eutreptiaceae</taxon>
        <taxon>Eutreptiella</taxon>
    </lineage>
</organism>
<dbReference type="GO" id="GO:0051087">
    <property type="term" value="F:protein-folding chaperone binding"/>
    <property type="evidence" value="ECO:0007669"/>
    <property type="project" value="TreeGrafter"/>
</dbReference>
<protein>
    <recommendedName>
        <fullName evidence="5">DNL-type domain-containing protein</fullName>
    </recommendedName>
</protein>
<dbReference type="PANTHER" id="PTHR20922">
    <property type="entry name" value="DNL-TYPE ZINC FINGER PROTEIN"/>
    <property type="match status" value="1"/>
</dbReference>
<dbReference type="PROSITE" id="PS51501">
    <property type="entry name" value="ZF_DNL"/>
    <property type="match status" value="1"/>
</dbReference>